<dbReference type="AlphaFoldDB" id="A0A426SDG0"/>
<dbReference type="GO" id="GO:0004497">
    <property type="term" value="F:monooxygenase activity"/>
    <property type="evidence" value="ECO:0007669"/>
    <property type="project" value="UniProtKB-KW"/>
</dbReference>
<evidence type="ECO:0000313" key="3">
    <source>
        <dbReference type="Proteomes" id="UP000276379"/>
    </source>
</evidence>
<dbReference type="InterPro" id="IPR011008">
    <property type="entry name" value="Dimeric_a/b-barrel"/>
</dbReference>
<dbReference type="RefSeq" id="WP_093681158.1">
    <property type="nucleotide sequence ID" value="NZ_JBEXUN010000036.1"/>
</dbReference>
<dbReference type="InterPro" id="IPR007138">
    <property type="entry name" value="ABM_dom"/>
</dbReference>
<comment type="caution">
    <text evidence="2">The sequence shown here is derived from an EMBL/GenBank/DDBJ whole genome shotgun (WGS) entry which is preliminary data.</text>
</comment>
<evidence type="ECO:0000259" key="1">
    <source>
        <dbReference type="PROSITE" id="PS51725"/>
    </source>
</evidence>
<dbReference type="PROSITE" id="PS51725">
    <property type="entry name" value="ABM"/>
    <property type="match status" value="1"/>
</dbReference>
<sequence>MPEVRVLVYQFARDDDELTAVRAAYHRVSERLAKVPGMLGNELLRQPHDPGSLVVVSRWASMAAFQEWEAGPRHRDDTAPLRPYRDTRTGTPFAVYQVDAAY</sequence>
<dbReference type="Gene3D" id="3.30.70.100">
    <property type="match status" value="1"/>
</dbReference>
<evidence type="ECO:0000313" key="2">
    <source>
        <dbReference type="EMBL" id="RRQ88645.1"/>
    </source>
</evidence>
<gene>
    <name evidence="2" type="ORF">CQW44_05725</name>
</gene>
<organism evidence="2 3">
    <name type="scientific">Streptomyces griseofuscus</name>
    <dbReference type="NCBI Taxonomy" id="146922"/>
    <lineage>
        <taxon>Bacteria</taxon>
        <taxon>Bacillati</taxon>
        <taxon>Actinomycetota</taxon>
        <taxon>Actinomycetes</taxon>
        <taxon>Kitasatosporales</taxon>
        <taxon>Streptomycetaceae</taxon>
        <taxon>Streptomyces</taxon>
    </lineage>
</organism>
<dbReference type="EMBL" id="PDES01000002">
    <property type="protein sequence ID" value="RRQ88645.1"/>
    <property type="molecule type" value="Genomic_DNA"/>
</dbReference>
<dbReference type="SUPFAM" id="SSF54909">
    <property type="entry name" value="Dimeric alpha+beta barrel"/>
    <property type="match status" value="1"/>
</dbReference>
<reference evidence="2 3" key="1">
    <citation type="submission" date="2017-10" db="EMBL/GenBank/DDBJ databases">
        <title>Draft genome of actinobacteria isolated from guarana (Paullinia cupana (Mart.) Ducke.</title>
        <authorList>
            <person name="Siqueira K.A."/>
            <person name="Liotti R.G."/>
            <person name="Mendes T.A."/>
            <person name="Soares M.A."/>
        </authorList>
    </citation>
    <scope>NUCLEOTIDE SEQUENCE [LARGE SCALE GENOMIC DNA]</scope>
    <source>
        <strain evidence="2 3">199</strain>
    </source>
</reference>
<dbReference type="Pfam" id="PF03992">
    <property type="entry name" value="ABM"/>
    <property type="match status" value="1"/>
</dbReference>
<dbReference type="Proteomes" id="UP000276379">
    <property type="component" value="Unassembled WGS sequence"/>
</dbReference>
<keyword evidence="2" id="KW-0560">Oxidoreductase</keyword>
<proteinExistence type="predicted"/>
<accession>A0A426SDG0</accession>
<protein>
    <submittedName>
        <fullName evidence="2">Antibiotic biosynthesis monooxygenase</fullName>
    </submittedName>
</protein>
<keyword evidence="3" id="KW-1185">Reference proteome</keyword>
<name>A0A426SDG0_9ACTN</name>
<keyword evidence="2" id="KW-0503">Monooxygenase</keyword>
<feature type="domain" description="ABM" evidence="1">
    <location>
        <begin position="5"/>
        <end position="93"/>
    </location>
</feature>